<dbReference type="FunFam" id="3.10.580.10:FF:000002">
    <property type="entry name" value="Magnesium/cobalt efflux protein CorC"/>
    <property type="match status" value="1"/>
</dbReference>
<dbReference type="InterPro" id="IPR000644">
    <property type="entry name" value="CBS_dom"/>
</dbReference>
<evidence type="ECO:0000259" key="4">
    <source>
        <dbReference type="PROSITE" id="PS51371"/>
    </source>
</evidence>
<keyword evidence="1" id="KW-0677">Repeat</keyword>
<name>A0A938BP46_9BACT</name>
<protein>
    <submittedName>
        <fullName evidence="5">HlyC/CorC family transporter</fullName>
    </submittedName>
</protein>
<dbReference type="SMART" id="SM01091">
    <property type="entry name" value="CorC_HlyC"/>
    <property type="match status" value="1"/>
</dbReference>
<evidence type="ECO:0000313" key="6">
    <source>
        <dbReference type="Proteomes" id="UP000703893"/>
    </source>
</evidence>
<organism evidence="5 6">
    <name type="scientific">Candidatus Tanganyikabacteria bacterium</name>
    <dbReference type="NCBI Taxonomy" id="2961651"/>
    <lineage>
        <taxon>Bacteria</taxon>
        <taxon>Bacillati</taxon>
        <taxon>Candidatus Sericytochromatia</taxon>
        <taxon>Candidatus Tanganyikabacteria</taxon>
    </lineage>
</organism>
<dbReference type="Gene3D" id="3.10.580.10">
    <property type="entry name" value="CBS-domain"/>
    <property type="match status" value="1"/>
</dbReference>
<dbReference type="SUPFAM" id="SSF56176">
    <property type="entry name" value="FAD-binding/transporter-associated domain-like"/>
    <property type="match status" value="1"/>
</dbReference>
<comment type="caution">
    <text evidence="5">The sequence shown here is derived from an EMBL/GenBank/DDBJ whole genome shotgun (WGS) entry which is preliminary data.</text>
</comment>
<dbReference type="SUPFAM" id="SSF54631">
    <property type="entry name" value="CBS-domain pair"/>
    <property type="match status" value="1"/>
</dbReference>
<keyword evidence="2 3" id="KW-0129">CBS domain</keyword>
<evidence type="ECO:0000256" key="3">
    <source>
        <dbReference type="PROSITE-ProRule" id="PRU00703"/>
    </source>
</evidence>
<dbReference type="InterPro" id="IPR051676">
    <property type="entry name" value="UPF0053_domain"/>
</dbReference>
<dbReference type="InterPro" id="IPR016169">
    <property type="entry name" value="FAD-bd_PCMH_sub2"/>
</dbReference>
<proteinExistence type="predicted"/>
<dbReference type="InterPro" id="IPR046342">
    <property type="entry name" value="CBS_dom_sf"/>
</dbReference>
<dbReference type="GO" id="GO:0050660">
    <property type="term" value="F:flavin adenine dinucleotide binding"/>
    <property type="evidence" value="ECO:0007669"/>
    <property type="project" value="InterPro"/>
</dbReference>
<gene>
    <name evidence="5" type="ORF">FJZ00_11615</name>
</gene>
<dbReference type="SMART" id="SM00116">
    <property type="entry name" value="CBS"/>
    <property type="match status" value="2"/>
</dbReference>
<dbReference type="Gene3D" id="3.30.465.10">
    <property type="match status" value="1"/>
</dbReference>
<evidence type="ECO:0000256" key="2">
    <source>
        <dbReference type="ARBA" id="ARBA00023122"/>
    </source>
</evidence>
<dbReference type="EMBL" id="VGJX01000725">
    <property type="protein sequence ID" value="MBM3275794.1"/>
    <property type="molecule type" value="Genomic_DNA"/>
</dbReference>
<dbReference type="AlphaFoldDB" id="A0A938BP46"/>
<dbReference type="InterPro" id="IPR036318">
    <property type="entry name" value="FAD-bd_PCMH-like_sf"/>
</dbReference>
<accession>A0A938BP46</accession>
<dbReference type="InterPro" id="IPR005170">
    <property type="entry name" value="Transptr-assoc_dom"/>
</dbReference>
<dbReference type="Pfam" id="PF00571">
    <property type="entry name" value="CBS"/>
    <property type="match status" value="2"/>
</dbReference>
<feature type="domain" description="CBS" evidence="4">
    <location>
        <begin position="148"/>
        <end position="205"/>
    </location>
</feature>
<dbReference type="PROSITE" id="PS51371">
    <property type="entry name" value="CBS"/>
    <property type="match status" value="2"/>
</dbReference>
<evidence type="ECO:0000313" key="5">
    <source>
        <dbReference type="EMBL" id="MBM3275794.1"/>
    </source>
</evidence>
<reference evidence="5 6" key="1">
    <citation type="submission" date="2019-03" db="EMBL/GenBank/DDBJ databases">
        <title>Lake Tanganyika Metagenome-Assembled Genomes (MAGs).</title>
        <authorList>
            <person name="Tran P."/>
        </authorList>
    </citation>
    <scope>NUCLEOTIDE SEQUENCE [LARGE SCALE GENOMIC DNA]</scope>
    <source>
        <strain evidence="5">K_DeepCast_65m_m2_236</strain>
    </source>
</reference>
<dbReference type="PANTHER" id="PTHR43099:SF5">
    <property type="entry name" value="HLYC_CORC FAMILY TRANSPORTER"/>
    <property type="match status" value="1"/>
</dbReference>
<feature type="domain" description="CBS" evidence="4">
    <location>
        <begin position="83"/>
        <end position="143"/>
    </location>
</feature>
<dbReference type="Proteomes" id="UP000703893">
    <property type="component" value="Unassembled WGS sequence"/>
</dbReference>
<sequence length="290" mass="31584">MVANAVLLVLQWRILRGGKRPEWFTRLIKAGTGNGHAPGPLLSRAITTVLNPAVLDMPEASPEDQRIVHKAMTFSEKTVGEVMVPRPDMICVGSSAHIRDVLLAAARSSHSRIPVHDGDLDHIVGFVHAKDLIKLAADSTKPLVASEIMRPILAVPENKSINEMLRDFQQNKTHVAIVIDEFGGTSGMVTINDLLEELVGEIFDEVRGGQPDYEVVSDGTVRLSGRMAIVDVNERFGLALPDDEFNTIAGLVFGCLGRTPFPGDVVEMVGVRFKVEATNGRRATQLVLQK</sequence>
<dbReference type="Pfam" id="PF03471">
    <property type="entry name" value="CorC_HlyC"/>
    <property type="match status" value="1"/>
</dbReference>
<evidence type="ECO:0000256" key="1">
    <source>
        <dbReference type="ARBA" id="ARBA00022737"/>
    </source>
</evidence>
<dbReference type="InterPro" id="IPR044751">
    <property type="entry name" value="Ion_transp-like_CBS"/>
</dbReference>
<dbReference type="CDD" id="cd04590">
    <property type="entry name" value="CBS_pair_CorC_HlyC_assoc"/>
    <property type="match status" value="1"/>
</dbReference>
<dbReference type="PANTHER" id="PTHR43099">
    <property type="entry name" value="UPF0053 PROTEIN YRKA"/>
    <property type="match status" value="1"/>
</dbReference>